<protein>
    <recommendedName>
        <fullName evidence="3">Restriction endonuclease</fullName>
    </recommendedName>
</protein>
<name>A0ABT4U4I0_9ACTN</name>
<dbReference type="RefSeq" id="WP_270686295.1">
    <property type="nucleotide sequence ID" value="NZ_JAQFWQ010000037.1"/>
</dbReference>
<dbReference type="Proteomes" id="UP001527866">
    <property type="component" value="Unassembled WGS sequence"/>
</dbReference>
<proteinExistence type="predicted"/>
<keyword evidence="2" id="KW-1185">Reference proteome</keyword>
<sequence>MSALNTMRRPTLRSSGVPMINWSNLDPARIERAVKILIRRLHPSAQGVDGSGGDDGKDIFLDTPEGLTIFEIKSFSKRLTSQQKSQIKKSLKNASTHHPKCWILIQPLDPSPKEIVWFNNLRKLHKDIILEWRGRDWLDGQFSLHEDIRRYVEGSDYDLLTRASELNHEVSALSNGISDAEKRLKGLSKRVDELSPCYAVDLEVRDGVASFFLREKFPGASEMDPIHATPTFIFPAQDEGARAAQASLQNALDYGEGCRIPGRYIQGIDIQASEETKKLLNFNEEDKYEYLDILPIDSSDGLPLPATLEVSFSEASPPPQSLPLQFTRKGIGRKGIMLSGGDTSGLITVTARFDHPGARHGRADINLKFAAMQGFFPFAIRPICEFILSALEGDHISLKFGHLEDKAKEFNSELFEEFKFSARLVIALDDLQKATKQSFRTPGDLTIEDLYTIEMARDLATKGSADWIYQGLPWKVNHAEISDFLEKFGPDNRGAIFVVSESLTIPVGEHVFQFGPVRIGSSHMELINRSEIESAAGGTLDPEAHFRCLEGDKITVTRLRQPSE</sequence>
<dbReference type="EMBL" id="JAQFWQ010000037">
    <property type="protein sequence ID" value="MDA2811840.1"/>
    <property type="molecule type" value="Genomic_DNA"/>
</dbReference>
<organism evidence="1 2">
    <name type="scientific">Nocardiopsis endophytica</name>
    <dbReference type="NCBI Taxonomy" id="3018445"/>
    <lineage>
        <taxon>Bacteria</taxon>
        <taxon>Bacillati</taxon>
        <taxon>Actinomycetota</taxon>
        <taxon>Actinomycetes</taxon>
        <taxon>Streptosporangiales</taxon>
        <taxon>Nocardiopsidaceae</taxon>
        <taxon>Nocardiopsis</taxon>
    </lineage>
</organism>
<gene>
    <name evidence="1" type="ORF">O4J56_14450</name>
</gene>
<evidence type="ECO:0000313" key="2">
    <source>
        <dbReference type="Proteomes" id="UP001527866"/>
    </source>
</evidence>
<accession>A0ABT4U4I0</accession>
<evidence type="ECO:0008006" key="3">
    <source>
        <dbReference type="Google" id="ProtNLM"/>
    </source>
</evidence>
<reference evidence="1 2" key="1">
    <citation type="submission" date="2023-01" db="EMBL/GenBank/DDBJ databases">
        <title>Draft genome sequence of Nocardiopsis sp. RSe5-2 isolated from halophytes.</title>
        <authorList>
            <person name="Duangmal K."/>
            <person name="Chantavorakit T."/>
        </authorList>
    </citation>
    <scope>NUCLEOTIDE SEQUENCE [LARGE SCALE GENOMIC DNA]</scope>
    <source>
        <strain evidence="1 2">RSe5-2</strain>
    </source>
</reference>
<comment type="caution">
    <text evidence="1">The sequence shown here is derived from an EMBL/GenBank/DDBJ whole genome shotgun (WGS) entry which is preliminary data.</text>
</comment>
<evidence type="ECO:0000313" key="1">
    <source>
        <dbReference type="EMBL" id="MDA2811840.1"/>
    </source>
</evidence>